<dbReference type="SUPFAM" id="SSF54001">
    <property type="entry name" value="Cysteine proteinases"/>
    <property type="match status" value="1"/>
</dbReference>
<feature type="region of interest" description="Disordered" evidence="9">
    <location>
        <begin position="361"/>
        <end position="399"/>
    </location>
</feature>
<dbReference type="InterPro" id="IPR050164">
    <property type="entry name" value="Peptidase_C19"/>
</dbReference>
<dbReference type="GO" id="GO:0006508">
    <property type="term" value="P:proteolysis"/>
    <property type="evidence" value="ECO:0007669"/>
    <property type="project" value="UniProtKB-KW"/>
</dbReference>
<evidence type="ECO:0000313" key="11">
    <source>
        <dbReference type="Ensembl" id="ENSACLP00000077083.1"/>
    </source>
</evidence>
<keyword evidence="5 8" id="KW-0378">Hydrolase</keyword>
<dbReference type="Proteomes" id="UP000265100">
    <property type="component" value="Chromosome 10"/>
</dbReference>
<dbReference type="FunFam" id="3.90.70.10:FF:000004">
    <property type="entry name" value="Putative ubiquitin carboxyl-terminal hydrolase 25"/>
    <property type="match status" value="1"/>
</dbReference>
<comment type="similarity">
    <text evidence="8">Belongs to the peptidase C19 family.</text>
</comment>
<dbReference type="GO" id="GO:0016579">
    <property type="term" value="P:protein deubiquitination"/>
    <property type="evidence" value="ECO:0007669"/>
    <property type="project" value="InterPro"/>
</dbReference>
<dbReference type="PROSITE" id="PS50235">
    <property type="entry name" value="USP_3"/>
    <property type="match status" value="1"/>
</dbReference>
<dbReference type="GO" id="GO:0004843">
    <property type="term" value="F:cysteine-type deubiquitinase activity"/>
    <property type="evidence" value="ECO:0007669"/>
    <property type="project" value="UniProtKB-UniRule"/>
</dbReference>
<organism evidence="11 12">
    <name type="scientific">Astatotilapia calliptera</name>
    <name type="common">Eastern happy</name>
    <name type="synonym">Chromis callipterus</name>
    <dbReference type="NCBI Taxonomy" id="8154"/>
    <lineage>
        <taxon>Eukaryota</taxon>
        <taxon>Metazoa</taxon>
        <taxon>Chordata</taxon>
        <taxon>Craniata</taxon>
        <taxon>Vertebrata</taxon>
        <taxon>Euteleostomi</taxon>
        <taxon>Actinopterygii</taxon>
        <taxon>Neopterygii</taxon>
        <taxon>Teleostei</taxon>
        <taxon>Neoteleostei</taxon>
        <taxon>Acanthomorphata</taxon>
        <taxon>Ovalentaria</taxon>
        <taxon>Cichlomorphae</taxon>
        <taxon>Cichliformes</taxon>
        <taxon>Cichlidae</taxon>
        <taxon>African cichlids</taxon>
        <taxon>Pseudocrenilabrinae</taxon>
        <taxon>Haplochromini</taxon>
        <taxon>Astatotilapia</taxon>
    </lineage>
</organism>
<feature type="compositionally biased region" description="Low complexity" evidence="9">
    <location>
        <begin position="607"/>
        <end position="617"/>
    </location>
</feature>
<dbReference type="InterPro" id="IPR018200">
    <property type="entry name" value="USP_CS"/>
</dbReference>
<dbReference type="PROSITE" id="PS00972">
    <property type="entry name" value="USP_1"/>
    <property type="match status" value="1"/>
</dbReference>
<dbReference type="Pfam" id="PF00443">
    <property type="entry name" value="UCH"/>
    <property type="match status" value="1"/>
</dbReference>
<reference evidence="11" key="3">
    <citation type="submission" date="2025-09" db="UniProtKB">
        <authorList>
            <consortium name="Ensembl"/>
        </authorList>
    </citation>
    <scope>IDENTIFICATION</scope>
</reference>
<accession>A0AAX7V3N5</accession>
<reference evidence="11" key="1">
    <citation type="submission" date="2018-05" db="EMBL/GenBank/DDBJ databases">
        <authorList>
            <person name="Datahose"/>
        </authorList>
    </citation>
    <scope>NUCLEOTIDE SEQUENCE</scope>
</reference>
<feature type="domain" description="USP" evidence="10">
    <location>
        <begin position="64"/>
        <end position="541"/>
    </location>
</feature>
<evidence type="ECO:0000256" key="5">
    <source>
        <dbReference type="ARBA" id="ARBA00022801"/>
    </source>
</evidence>
<feature type="region of interest" description="Disordered" evidence="9">
    <location>
        <begin position="607"/>
        <end position="661"/>
    </location>
</feature>
<keyword evidence="6 8" id="KW-0788">Thiol protease</keyword>
<protein>
    <recommendedName>
        <fullName evidence="8">Ubiquitin carboxyl-terminal hydrolase</fullName>
        <ecNumber evidence="8">3.4.19.12</ecNumber>
    </recommendedName>
</protein>
<evidence type="ECO:0000256" key="7">
    <source>
        <dbReference type="ARBA" id="ARBA00023242"/>
    </source>
</evidence>
<evidence type="ECO:0000256" key="4">
    <source>
        <dbReference type="ARBA" id="ARBA00022786"/>
    </source>
</evidence>
<keyword evidence="12" id="KW-1185">Reference proteome</keyword>
<dbReference type="EC" id="3.4.19.12" evidence="8"/>
<evidence type="ECO:0000256" key="9">
    <source>
        <dbReference type="SAM" id="MobiDB-lite"/>
    </source>
</evidence>
<dbReference type="Gene3D" id="3.90.70.10">
    <property type="entry name" value="Cysteine proteinases"/>
    <property type="match status" value="1"/>
</dbReference>
<name>A0AAX7V3N5_ASTCA</name>
<evidence type="ECO:0000313" key="12">
    <source>
        <dbReference type="Proteomes" id="UP000265100"/>
    </source>
</evidence>
<dbReference type="GeneTree" id="ENSGT00940000157962"/>
<evidence type="ECO:0000256" key="8">
    <source>
        <dbReference type="RuleBase" id="RU366025"/>
    </source>
</evidence>
<sequence length="998" mass="114286">MSPQDNRALPGFIPSILFLFPSCFSRVLEASIAENKASLKRTHTEVWSDSPNPHDRKRIDNCPVGLKNVGNTCWFSAVIQSLFNLLEFQRLVLNYSPPARVHDLPRNQKEHRNLPFMQELRNLFSLMVGSKRKYVDPSRAVEILKDAFKSSESQQDVSEFTHKLLDWLEDAFQMKAEEDREGEKPKNPMVELFYGRFLAVGVHEGKKFENTEMFGQYPLQVNGFKDLHECLEAAMIEGEIESLHSAENSARSGQEHWFTELPPVLTFELSRFEFNQALGRPEKIHNKLEFPSMLYMDRYMDRNREITRIKREEIRRLKEHLTLLQQRLERYLSYGSGPKRFPLADVLQYAMEFASSKPVCTSPVEDIDTSAPPGGTTGQQLSGLASGPATAPSAAQQQRVPIHKPFTQSRLPPDLPMHPAPRHITEEELRVLEGCLHRWRSEVENDTRDLQGSITRIHRTIELMYSDKSMMQVPYRLHAVLVHEGQANAGHYWAYIYDPHQRCWMKYNDISVTKSSWEELVRDSFGGYRNASAYCLMYINDKKPFLTEETGQILSGMDKLPPDLKQYVKEDNEQFDKEIEEWDIMQARKAQQEKLALATAAAAAASTASSTSTSSSSPQPMSIESSPPDNSLPPPISPEPEVQMNTPVTPPPDLVTEDESPGQRTVEVAIPNVGTFVIESEEGGYDDEAMMTPDMQGVIMAIGKSSSVYEKNGPEAAFFKAIKMEYGRLLRFAQEDTPVENDYRLQHIIVYFIQNQAPKKILERTLLTQFADRNLAFDERCSPHSSIMNVARAKLDLIKPEEVNMDEYEIWHQDYRNFRETTILMVTGLELFQKTKYVDALMYLIYAYQYNKELLLKGLYRGHDEELLGHYRRECLLKLNEQAAAMFESGEEPEVTTGLGIMNELVVPCIPLLLVHDAVRDLLAVEDMRNRWCSYLGQEMESNLQEKLTDFLPKLLDCSTEIKSFHDPPKLPTYSTLELCERFSRIMAALGRVPTEGR</sequence>
<dbReference type="Ensembl" id="ENSACLT00000046070.1">
    <property type="protein sequence ID" value="ENSACLP00000077083.1"/>
    <property type="gene ID" value="ENSACLG00000001342.2"/>
</dbReference>
<reference evidence="11" key="2">
    <citation type="submission" date="2025-08" db="UniProtKB">
        <authorList>
            <consortium name="Ensembl"/>
        </authorList>
    </citation>
    <scope>IDENTIFICATION</scope>
</reference>
<dbReference type="AlphaFoldDB" id="A0AAX7V3N5"/>
<dbReference type="CDD" id="cd02665">
    <property type="entry name" value="Peptidase_C19I"/>
    <property type="match status" value="1"/>
</dbReference>
<dbReference type="GO" id="GO:0005634">
    <property type="term" value="C:nucleus"/>
    <property type="evidence" value="ECO:0007669"/>
    <property type="project" value="UniProtKB-SubCell"/>
</dbReference>
<dbReference type="PROSITE" id="PS00973">
    <property type="entry name" value="USP_2"/>
    <property type="match status" value="1"/>
</dbReference>
<evidence type="ECO:0000256" key="3">
    <source>
        <dbReference type="ARBA" id="ARBA00022670"/>
    </source>
</evidence>
<dbReference type="InterPro" id="IPR028889">
    <property type="entry name" value="USP"/>
</dbReference>
<dbReference type="InterPro" id="IPR038765">
    <property type="entry name" value="Papain-like_cys_pep_sf"/>
</dbReference>
<keyword evidence="7" id="KW-0539">Nucleus</keyword>
<evidence type="ECO:0000256" key="2">
    <source>
        <dbReference type="ARBA" id="ARBA00004123"/>
    </source>
</evidence>
<comment type="catalytic activity">
    <reaction evidence="1 8">
        <text>Thiol-dependent hydrolysis of ester, thioester, amide, peptide and isopeptide bonds formed by the C-terminal Gly of ubiquitin (a 76-residue protein attached to proteins as an intracellular targeting signal).</text>
        <dbReference type="EC" id="3.4.19.12"/>
    </reaction>
</comment>
<proteinExistence type="inferred from homology"/>
<keyword evidence="3 8" id="KW-0645">Protease</keyword>
<evidence type="ECO:0000256" key="1">
    <source>
        <dbReference type="ARBA" id="ARBA00000707"/>
    </source>
</evidence>
<dbReference type="PANTHER" id="PTHR24006">
    <property type="entry name" value="UBIQUITIN CARBOXYL-TERMINAL HYDROLASE"/>
    <property type="match status" value="1"/>
</dbReference>
<dbReference type="PANTHER" id="PTHR24006:SF666">
    <property type="entry name" value="UBIQUITIN CARBOXYL-TERMINAL HYDROLASE 25"/>
    <property type="match status" value="1"/>
</dbReference>
<comment type="subcellular location">
    <subcellularLocation>
        <location evidence="2">Nucleus</location>
    </subcellularLocation>
</comment>
<evidence type="ECO:0000259" key="10">
    <source>
        <dbReference type="PROSITE" id="PS50235"/>
    </source>
</evidence>
<dbReference type="GO" id="GO:0005829">
    <property type="term" value="C:cytosol"/>
    <property type="evidence" value="ECO:0007669"/>
    <property type="project" value="TreeGrafter"/>
</dbReference>
<keyword evidence="4 8" id="KW-0833">Ubl conjugation pathway</keyword>
<gene>
    <name evidence="11" type="primary">USP25</name>
</gene>
<evidence type="ECO:0000256" key="6">
    <source>
        <dbReference type="ARBA" id="ARBA00022807"/>
    </source>
</evidence>
<dbReference type="InterPro" id="IPR001394">
    <property type="entry name" value="Peptidase_C19_UCH"/>
</dbReference>